<evidence type="ECO:0000313" key="1">
    <source>
        <dbReference type="EMBL" id="AWP03006.1"/>
    </source>
</evidence>
<sequence>MRVQQQHHLVMRVQQHHLVMRVQQQQHLVMPAFLFQWVYAAPLGASSRQELSENRNKVLGVSSYSGAVMVSEGGVISNPIDN</sequence>
<evidence type="ECO:0000313" key="2">
    <source>
        <dbReference type="Proteomes" id="UP000246464"/>
    </source>
</evidence>
<dbReference type="AlphaFoldDB" id="A0A2U9BGY7"/>
<reference evidence="1 2" key="1">
    <citation type="submission" date="2017-12" db="EMBL/GenBank/DDBJ databases">
        <title>Integrating genomic resources of turbot (Scophthalmus maximus) in depth evaluation of genetic and physical mapping variation across individuals.</title>
        <authorList>
            <person name="Martinez P."/>
        </authorList>
    </citation>
    <scope>NUCLEOTIDE SEQUENCE [LARGE SCALE GENOMIC DNA]</scope>
</reference>
<proteinExistence type="predicted"/>
<protein>
    <submittedName>
        <fullName evidence="1">Uncharacterized protein</fullName>
    </submittedName>
</protein>
<gene>
    <name evidence="1" type="ORF">SMAX5B_014356</name>
</gene>
<organism evidence="1 2">
    <name type="scientific">Scophthalmus maximus</name>
    <name type="common">Turbot</name>
    <name type="synonym">Psetta maxima</name>
    <dbReference type="NCBI Taxonomy" id="52904"/>
    <lineage>
        <taxon>Eukaryota</taxon>
        <taxon>Metazoa</taxon>
        <taxon>Chordata</taxon>
        <taxon>Craniata</taxon>
        <taxon>Vertebrata</taxon>
        <taxon>Euteleostomi</taxon>
        <taxon>Actinopterygii</taxon>
        <taxon>Neopterygii</taxon>
        <taxon>Teleostei</taxon>
        <taxon>Neoteleostei</taxon>
        <taxon>Acanthomorphata</taxon>
        <taxon>Carangaria</taxon>
        <taxon>Pleuronectiformes</taxon>
        <taxon>Pleuronectoidei</taxon>
        <taxon>Scophthalmidae</taxon>
        <taxon>Scophthalmus</taxon>
    </lineage>
</organism>
<dbReference type="EMBL" id="CP026248">
    <property type="protein sequence ID" value="AWP03006.1"/>
    <property type="molecule type" value="Genomic_DNA"/>
</dbReference>
<accession>A0A2U9BGY7</accession>
<dbReference type="Proteomes" id="UP000246464">
    <property type="component" value="Chromosome 6"/>
</dbReference>
<name>A0A2U9BGY7_SCOMX</name>
<keyword evidence="2" id="KW-1185">Reference proteome</keyword>